<dbReference type="PIRSF" id="PIRSF000027">
    <property type="entry name" value="Cytc_c_prime"/>
    <property type="match status" value="1"/>
</dbReference>
<evidence type="ECO:0000256" key="7">
    <source>
        <dbReference type="PIRSR" id="PIRSR000027-2"/>
    </source>
</evidence>
<name>A0A0L8BHD9_ENSAD</name>
<keyword evidence="8" id="KW-0732">Signal</keyword>
<dbReference type="Proteomes" id="UP000037425">
    <property type="component" value="Unassembled WGS sequence"/>
</dbReference>
<dbReference type="Pfam" id="PF01322">
    <property type="entry name" value="Cytochrom_C_2"/>
    <property type="match status" value="1"/>
</dbReference>
<dbReference type="GO" id="GO:0042597">
    <property type="term" value="C:periplasmic space"/>
    <property type="evidence" value="ECO:0007669"/>
    <property type="project" value="InterPro"/>
</dbReference>
<evidence type="ECO:0000256" key="6">
    <source>
        <dbReference type="PIRSR" id="PIRSR000027-1"/>
    </source>
</evidence>
<dbReference type="GO" id="GO:0020037">
    <property type="term" value="F:heme binding"/>
    <property type="evidence" value="ECO:0007669"/>
    <property type="project" value="InterPro"/>
</dbReference>
<keyword evidence="4" id="KW-0249">Electron transport</keyword>
<keyword evidence="2 7" id="KW-0349">Heme</keyword>
<reference evidence="10" key="1">
    <citation type="submission" date="2015-07" db="EMBL/GenBank/DDBJ databases">
        <title>Whole genome sequence of an Ensifer adhaerens strain isolated from a cave pool in the Wind Cave National Park.</title>
        <authorList>
            <person name="Eng W.W.H."/>
            <person name="Gan H.M."/>
            <person name="Barton H.A."/>
            <person name="Savka M.A."/>
        </authorList>
    </citation>
    <scope>NUCLEOTIDE SEQUENCE [LARGE SCALE GENOMIC DNA]</scope>
    <source>
        <strain evidence="10">SD006</strain>
    </source>
</reference>
<evidence type="ECO:0000256" key="1">
    <source>
        <dbReference type="ARBA" id="ARBA00022448"/>
    </source>
</evidence>
<dbReference type="PROSITE" id="PS51009">
    <property type="entry name" value="CYTCII"/>
    <property type="match status" value="1"/>
</dbReference>
<feature type="signal peptide" evidence="8">
    <location>
        <begin position="1"/>
        <end position="20"/>
    </location>
</feature>
<evidence type="ECO:0000313" key="10">
    <source>
        <dbReference type="Proteomes" id="UP000037425"/>
    </source>
</evidence>
<proteinExistence type="predicted"/>
<feature type="binding site" description="axial binding residue" evidence="6">
    <location>
        <position position="138"/>
    </location>
    <ligand>
        <name>heme c</name>
        <dbReference type="ChEBI" id="CHEBI:61717"/>
    </ligand>
    <ligandPart>
        <name>Fe</name>
        <dbReference type="ChEBI" id="CHEBI:18248"/>
    </ligandPart>
</feature>
<sequence>MRTLILAIAALALTGSTAFADPIADRKALMKERGKLVGTLAPMVKGEKPFDAAVATDALKGLSENAQKFDADVLFPAGSETGGETAALPAIWQDMPAFKAAAEKFRVDVAAAVAANPQDLDALKTQFNAVTTNCGACHEKFRMKKE</sequence>
<comment type="PTM">
    <text evidence="7">Binds 1 heme group per subunit.</text>
</comment>
<protein>
    <recommendedName>
        <fullName evidence="11">Cytochrome c556</fullName>
    </recommendedName>
</protein>
<evidence type="ECO:0000256" key="8">
    <source>
        <dbReference type="SAM" id="SignalP"/>
    </source>
</evidence>
<evidence type="ECO:0000256" key="2">
    <source>
        <dbReference type="ARBA" id="ARBA00022617"/>
    </source>
</evidence>
<dbReference type="SUPFAM" id="SSF47175">
    <property type="entry name" value="Cytochromes"/>
    <property type="match status" value="1"/>
</dbReference>
<dbReference type="GO" id="GO:0005506">
    <property type="term" value="F:iron ion binding"/>
    <property type="evidence" value="ECO:0007669"/>
    <property type="project" value="InterPro"/>
</dbReference>
<evidence type="ECO:0000256" key="3">
    <source>
        <dbReference type="ARBA" id="ARBA00022723"/>
    </source>
</evidence>
<feature type="binding site" description="covalent" evidence="7">
    <location>
        <position position="134"/>
    </location>
    <ligand>
        <name>heme c</name>
        <dbReference type="ChEBI" id="CHEBI:61717"/>
    </ligand>
</feature>
<dbReference type="InterPro" id="IPR002321">
    <property type="entry name" value="Cyt_c_II"/>
</dbReference>
<dbReference type="GO" id="GO:0022900">
    <property type="term" value="P:electron transport chain"/>
    <property type="evidence" value="ECO:0007669"/>
    <property type="project" value="InterPro"/>
</dbReference>
<dbReference type="InterPro" id="IPR010980">
    <property type="entry name" value="Cyt_c/b562"/>
</dbReference>
<comment type="caution">
    <text evidence="9">The sequence shown here is derived from an EMBL/GenBank/DDBJ whole genome shotgun (WGS) entry which is preliminary data.</text>
</comment>
<dbReference type="RefSeq" id="WP_053252331.1">
    <property type="nucleotide sequence ID" value="NZ_LGAP01000031.1"/>
</dbReference>
<dbReference type="GO" id="GO:0009055">
    <property type="term" value="F:electron transfer activity"/>
    <property type="evidence" value="ECO:0007669"/>
    <property type="project" value="InterPro"/>
</dbReference>
<feature type="binding site" description="covalent" evidence="7">
    <location>
        <position position="137"/>
    </location>
    <ligand>
        <name>heme c</name>
        <dbReference type="ChEBI" id="CHEBI:61717"/>
    </ligand>
</feature>
<organism evidence="9 10">
    <name type="scientific">Ensifer adhaerens</name>
    <name type="common">Sinorhizobium morelense</name>
    <dbReference type="NCBI Taxonomy" id="106592"/>
    <lineage>
        <taxon>Bacteria</taxon>
        <taxon>Pseudomonadati</taxon>
        <taxon>Pseudomonadota</taxon>
        <taxon>Alphaproteobacteria</taxon>
        <taxon>Hyphomicrobiales</taxon>
        <taxon>Rhizobiaceae</taxon>
        <taxon>Sinorhizobium/Ensifer group</taxon>
        <taxon>Ensifer</taxon>
    </lineage>
</organism>
<evidence type="ECO:0000313" key="9">
    <source>
        <dbReference type="EMBL" id="KOF13998.1"/>
    </source>
</evidence>
<dbReference type="PATRIC" id="fig|106592.7.peg.4991"/>
<dbReference type="EMBL" id="LGAP01000031">
    <property type="protein sequence ID" value="KOF13998.1"/>
    <property type="molecule type" value="Genomic_DNA"/>
</dbReference>
<keyword evidence="1" id="KW-0813">Transport</keyword>
<keyword evidence="3 6" id="KW-0479">Metal-binding</keyword>
<accession>A0A0L8BHD9</accession>
<evidence type="ECO:0000256" key="5">
    <source>
        <dbReference type="ARBA" id="ARBA00023004"/>
    </source>
</evidence>
<dbReference type="InterPro" id="IPR012127">
    <property type="entry name" value="Cyt_c_prime"/>
</dbReference>
<feature type="chain" id="PRO_5005581165" description="Cytochrome c556" evidence="8">
    <location>
        <begin position="21"/>
        <end position="146"/>
    </location>
</feature>
<keyword evidence="5 6" id="KW-0408">Iron</keyword>
<dbReference type="OrthoDB" id="9811729at2"/>
<evidence type="ECO:0000256" key="4">
    <source>
        <dbReference type="ARBA" id="ARBA00022982"/>
    </source>
</evidence>
<gene>
    <name evidence="9" type="ORF">AC244_29225</name>
</gene>
<evidence type="ECO:0008006" key="11">
    <source>
        <dbReference type="Google" id="ProtNLM"/>
    </source>
</evidence>
<dbReference type="AlphaFoldDB" id="A0A0L8BHD9"/>
<dbReference type="Gene3D" id="1.20.120.10">
    <property type="entry name" value="Cytochrome c/b562"/>
    <property type="match status" value="1"/>
</dbReference>